<evidence type="ECO:0000259" key="1">
    <source>
        <dbReference type="Pfam" id="PF18765"/>
    </source>
</evidence>
<evidence type="ECO:0000313" key="3">
    <source>
        <dbReference type="Proteomes" id="UP001589738"/>
    </source>
</evidence>
<proteinExistence type="predicted"/>
<comment type="caution">
    <text evidence="2">The sequence shown here is derived from an EMBL/GenBank/DDBJ whole genome shotgun (WGS) entry which is preliminary data.</text>
</comment>
<dbReference type="Proteomes" id="UP001589738">
    <property type="component" value="Unassembled WGS sequence"/>
</dbReference>
<gene>
    <name evidence="2" type="ORF">ACFFHF_06880</name>
</gene>
<dbReference type="SUPFAM" id="SSF81301">
    <property type="entry name" value="Nucleotidyltransferase"/>
    <property type="match status" value="1"/>
</dbReference>
<sequence length="113" mass="13187">MFGLLELDLEYIQMAMKKFNEIDRAVIFGSRAMGNYKKGSDVDISIYGQNITNETLYRLNDLLNEEYPLPYFFDILHYEGINNINLKNHIDTYGSEVYKKMDSNIISKVIKDS</sequence>
<protein>
    <submittedName>
        <fullName evidence="2">Nucleotidyltransferase family protein</fullName>
    </submittedName>
</protein>
<dbReference type="Pfam" id="PF18765">
    <property type="entry name" value="Polbeta"/>
    <property type="match status" value="1"/>
</dbReference>
<evidence type="ECO:0000313" key="2">
    <source>
        <dbReference type="EMBL" id="MFC0474997.1"/>
    </source>
</evidence>
<organism evidence="2 3">
    <name type="scientific">Robertmurraya beringensis</name>
    <dbReference type="NCBI Taxonomy" id="641660"/>
    <lineage>
        <taxon>Bacteria</taxon>
        <taxon>Bacillati</taxon>
        <taxon>Bacillota</taxon>
        <taxon>Bacilli</taxon>
        <taxon>Bacillales</taxon>
        <taxon>Bacillaceae</taxon>
        <taxon>Robertmurraya</taxon>
    </lineage>
</organism>
<dbReference type="RefSeq" id="WP_160549672.1">
    <property type="nucleotide sequence ID" value="NZ_JBHLUU010000021.1"/>
</dbReference>
<dbReference type="InterPro" id="IPR041633">
    <property type="entry name" value="Polbeta"/>
</dbReference>
<dbReference type="Gene3D" id="3.30.460.10">
    <property type="entry name" value="Beta Polymerase, domain 2"/>
    <property type="match status" value="1"/>
</dbReference>
<accession>A0ABV6KNU4</accession>
<reference evidence="2 3" key="1">
    <citation type="submission" date="2024-09" db="EMBL/GenBank/DDBJ databases">
        <authorList>
            <person name="Sun Q."/>
            <person name="Mori K."/>
        </authorList>
    </citation>
    <scope>NUCLEOTIDE SEQUENCE [LARGE SCALE GENOMIC DNA]</scope>
    <source>
        <strain evidence="2 3">CGMCC 1.9126</strain>
    </source>
</reference>
<dbReference type="CDD" id="cd05403">
    <property type="entry name" value="NT_KNTase_like"/>
    <property type="match status" value="1"/>
</dbReference>
<keyword evidence="3" id="KW-1185">Reference proteome</keyword>
<dbReference type="EMBL" id="JBHLUU010000021">
    <property type="protein sequence ID" value="MFC0474997.1"/>
    <property type="molecule type" value="Genomic_DNA"/>
</dbReference>
<feature type="domain" description="Polymerase beta nucleotidyltransferase" evidence="1">
    <location>
        <begin position="12"/>
        <end position="100"/>
    </location>
</feature>
<name>A0ABV6KNU4_9BACI</name>
<dbReference type="InterPro" id="IPR043519">
    <property type="entry name" value="NT_sf"/>
</dbReference>